<name>A0A0G3F3F6_KLEPN</name>
<evidence type="ECO:0000313" key="2">
    <source>
        <dbReference type="EMBL" id="AKJ75388.1"/>
    </source>
</evidence>
<dbReference type="EMBL" id="VSSY01000082">
    <property type="protein sequence ID" value="TYL70743.1"/>
    <property type="molecule type" value="Genomic_DNA"/>
</dbReference>
<proteinExistence type="predicted"/>
<keyword evidence="1" id="KW-0472">Membrane</keyword>
<feature type="transmembrane region" description="Helical" evidence="1">
    <location>
        <begin position="233"/>
        <end position="253"/>
    </location>
</feature>
<feature type="transmembrane region" description="Helical" evidence="1">
    <location>
        <begin position="193"/>
        <end position="213"/>
    </location>
</feature>
<feature type="transmembrane region" description="Helical" evidence="1">
    <location>
        <begin position="50"/>
        <end position="71"/>
    </location>
</feature>
<dbReference type="RefSeq" id="WP_049117693.1">
    <property type="nucleotide sequence ID" value="NZ_BGMA01000056.1"/>
</dbReference>
<reference evidence="2" key="1">
    <citation type="journal article" date="2015" name="Genome Biol. Evol.">
        <title>Extensive Capsule Locus Variation and Large-Scale Genomic Recombination within the Klebsiella pneumoniae Clonal Group 258.</title>
        <authorList>
            <person name="Wyres K.L."/>
            <person name="Gorrie C."/>
            <person name="Edwards D.J."/>
            <person name="Wertheim H.F."/>
            <person name="Hsu L.Y."/>
            <person name="Van Kinh N."/>
            <person name="Zadoks R."/>
            <person name="Baker S."/>
            <person name="Holt K.E."/>
        </authorList>
    </citation>
    <scope>NUCLEOTIDE SEQUENCE</scope>
    <source>
        <strain evidence="2">DU4033/04</strain>
    </source>
</reference>
<sequence>MVKVISIFFLYSSIILPTGIFLGINIKILSVFLFLLSFCIEKKFYVFSSIIKNMLPVLIFILLLIFYSFFVNNNTELVFFQARDIITFFVVCIIINSYFNNSEMSDKALYHISNALVISAIIKLFIIAYSVMFSVPIIQAVKSYGAFFETSLMTYAVEDSVIGRIQFTSDSAIPFILFYFIDSFFKGKNQKLPYVKIAFLTISIFLGMSRFYWGVSAFFVSIAFLSNIRDKKSYILVIAVFICGLLLASTEYVQSAFSTRFSESTTTSSDLTRVIQLDRIEDKINLRPILGNGLGYYIPDYLRSYDMKYSYELQVPALTMQIGFCGVFILLLILISPILNGIIHKYYFPSLIAFIMFVAWFMSGFFNPVLFSSAGGIAYSTIIQILRRSQAVNQ</sequence>
<keyword evidence="1" id="KW-0812">Transmembrane</keyword>
<organism evidence="2">
    <name type="scientific">Klebsiella pneumoniae</name>
    <dbReference type="NCBI Taxonomy" id="573"/>
    <lineage>
        <taxon>Bacteria</taxon>
        <taxon>Pseudomonadati</taxon>
        <taxon>Pseudomonadota</taxon>
        <taxon>Gammaproteobacteria</taxon>
        <taxon>Enterobacterales</taxon>
        <taxon>Enterobacteriaceae</taxon>
        <taxon>Klebsiella/Raoultella group</taxon>
        <taxon>Klebsiella</taxon>
        <taxon>Klebsiella pneumoniae complex</taxon>
    </lineage>
</organism>
<evidence type="ECO:0000256" key="1">
    <source>
        <dbReference type="SAM" id="Phobius"/>
    </source>
</evidence>
<reference evidence="3 4" key="2">
    <citation type="submission" date="2019-08" db="EMBL/GenBank/DDBJ databases">
        <title>Phenotypic and genetic characterization of extended-spectrum b-lactamase-producing hypermucoviscous Klebsiella pneumoniae from Chile.</title>
        <authorList>
            <person name="Morales-Leon F."/>
            <person name="Caro C."/>
            <person name="Opazo-Capurro A."/>
            <person name="Lincopan N."/>
            <person name="Dominguez-Yevenes M."/>
            <person name="Lima C."/>
            <person name="Bello-Toledo H."/>
            <person name="Gonzalez-Rocha G."/>
        </authorList>
    </citation>
    <scope>NUCLEOTIDE SEQUENCE [LARGE SCALE GENOMIC DNA]</scope>
    <source>
        <strain evidence="3 4">UCO-494</strain>
    </source>
</reference>
<gene>
    <name evidence="2" type="ORF">DU4033/04_00013</name>
    <name evidence="3" type="ORF">FXN67_29500</name>
</gene>
<keyword evidence="1" id="KW-1133">Transmembrane helix</keyword>
<evidence type="ECO:0000313" key="4">
    <source>
        <dbReference type="Proteomes" id="UP000322977"/>
    </source>
</evidence>
<feature type="transmembrane region" description="Helical" evidence="1">
    <location>
        <begin position="77"/>
        <end position="99"/>
    </location>
</feature>
<dbReference type="AlphaFoldDB" id="A0A0G3F3F6"/>
<feature type="transmembrane region" description="Helical" evidence="1">
    <location>
        <begin position="351"/>
        <end position="379"/>
    </location>
</feature>
<accession>A0A0G3F3F6</accession>
<feature type="transmembrane region" description="Helical" evidence="1">
    <location>
        <begin position="120"/>
        <end position="141"/>
    </location>
</feature>
<dbReference type="EMBL" id="KR007676">
    <property type="protein sequence ID" value="AKJ75388.1"/>
    <property type="molecule type" value="Genomic_DNA"/>
</dbReference>
<protein>
    <submittedName>
        <fullName evidence="2">Uncharacterized protein</fullName>
    </submittedName>
</protein>
<feature type="transmembrane region" description="Helical" evidence="1">
    <location>
        <begin position="317"/>
        <end position="339"/>
    </location>
</feature>
<evidence type="ECO:0000313" key="3">
    <source>
        <dbReference type="EMBL" id="TYL70743.1"/>
    </source>
</evidence>
<feature type="transmembrane region" description="Helical" evidence="1">
    <location>
        <begin position="14"/>
        <end position="38"/>
    </location>
</feature>
<dbReference type="Proteomes" id="UP000322977">
    <property type="component" value="Unassembled WGS sequence"/>
</dbReference>